<accession>A0A2P4P8D8</accession>
<sequence>MIHLMRILSLIFPNDDVLKNQMNLKHLSKVIVPLSFVYLKLEYYYILILLIFNSDTKKSFQT</sequence>
<evidence type="ECO:0000256" key="1">
    <source>
        <dbReference type="SAM" id="Phobius"/>
    </source>
</evidence>
<comment type="caution">
    <text evidence="2">The sequence shown here is derived from an EMBL/GenBank/DDBJ whole genome shotgun (WGS) entry which is preliminary data.</text>
</comment>
<feature type="transmembrane region" description="Helical" evidence="1">
    <location>
        <begin position="30"/>
        <end position="52"/>
    </location>
</feature>
<keyword evidence="3" id="KW-1185">Reference proteome</keyword>
<dbReference type="EMBL" id="AUPC02000331">
    <property type="protein sequence ID" value="POG61656.1"/>
    <property type="molecule type" value="Genomic_DNA"/>
</dbReference>
<reference evidence="2 3" key="1">
    <citation type="journal article" date="2013" name="Proc. Natl. Acad. Sci. U.S.A.">
        <title>Genome of an arbuscular mycorrhizal fungus provides insight into the oldest plant symbiosis.</title>
        <authorList>
            <person name="Tisserant E."/>
            <person name="Malbreil M."/>
            <person name="Kuo A."/>
            <person name="Kohler A."/>
            <person name="Symeonidi A."/>
            <person name="Balestrini R."/>
            <person name="Charron P."/>
            <person name="Duensing N."/>
            <person name="Frei Dit Frey N."/>
            <person name="Gianinazzi-Pearson V."/>
            <person name="Gilbert L.B."/>
            <person name="Handa Y."/>
            <person name="Herr J.R."/>
            <person name="Hijri M."/>
            <person name="Koul R."/>
            <person name="Kawaguchi M."/>
            <person name="Krajinski F."/>
            <person name="Lammers P.J."/>
            <person name="Masclaux F.G."/>
            <person name="Murat C."/>
            <person name="Morin E."/>
            <person name="Ndikumana S."/>
            <person name="Pagni M."/>
            <person name="Petitpierre D."/>
            <person name="Requena N."/>
            <person name="Rosikiewicz P."/>
            <person name="Riley R."/>
            <person name="Saito K."/>
            <person name="San Clemente H."/>
            <person name="Shapiro H."/>
            <person name="van Tuinen D."/>
            <person name="Becard G."/>
            <person name="Bonfante P."/>
            <person name="Paszkowski U."/>
            <person name="Shachar-Hill Y.Y."/>
            <person name="Tuskan G.A."/>
            <person name="Young P.W."/>
            <person name="Sanders I.R."/>
            <person name="Henrissat B."/>
            <person name="Rensing S.A."/>
            <person name="Grigoriev I.V."/>
            <person name="Corradi N."/>
            <person name="Roux C."/>
            <person name="Martin F."/>
        </authorList>
    </citation>
    <scope>NUCLEOTIDE SEQUENCE [LARGE SCALE GENOMIC DNA]</scope>
    <source>
        <strain evidence="2 3">DAOM 197198</strain>
    </source>
</reference>
<keyword evidence="1" id="KW-0472">Membrane</keyword>
<reference evidence="2 3" key="2">
    <citation type="journal article" date="2018" name="New Phytol.">
        <title>High intraspecific genome diversity in the model arbuscular mycorrhizal symbiont Rhizophagus irregularis.</title>
        <authorList>
            <person name="Chen E.C.H."/>
            <person name="Morin E."/>
            <person name="Beaudet D."/>
            <person name="Noel J."/>
            <person name="Yildirir G."/>
            <person name="Ndikumana S."/>
            <person name="Charron P."/>
            <person name="St-Onge C."/>
            <person name="Giorgi J."/>
            <person name="Kruger M."/>
            <person name="Marton T."/>
            <person name="Ropars J."/>
            <person name="Grigoriev I.V."/>
            <person name="Hainaut M."/>
            <person name="Henrissat B."/>
            <person name="Roux C."/>
            <person name="Martin F."/>
            <person name="Corradi N."/>
        </authorList>
    </citation>
    <scope>NUCLEOTIDE SEQUENCE [LARGE SCALE GENOMIC DNA]</scope>
    <source>
        <strain evidence="2 3">DAOM 197198</strain>
    </source>
</reference>
<name>A0A2P4P8D8_RHIID</name>
<dbReference type="Proteomes" id="UP000018888">
    <property type="component" value="Unassembled WGS sequence"/>
</dbReference>
<evidence type="ECO:0000313" key="3">
    <source>
        <dbReference type="Proteomes" id="UP000018888"/>
    </source>
</evidence>
<proteinExistence type="predicted"/>
<dbReference type="AlphaFoldDB" id="A0A2P4P8D8"/>
<feature type="non-terminal residue" evidence="2">
    <location>
        <position position="1"/>
    </location>
</feature>
<gene>
    <name evidence="2" type="ORF">GLOIN_2v1864131</name>
</gene>
<organism evidence="2 3">
    <name type="scientific">Rhizophagus irregularis (strain DAOM 181602 / DAOM 197198 / MUCL 43194)</name>
    <name type="common">Arbuscular mycorrhizal fungus</name>
    <name type="synonym">Glomus intraradices</name>
    <dbReference type="NCBI Taxonomy" id="747089"/>
    <lineage>
        <taxon>Eukaryota</taxon>
        <taxon>Fungi</taxon>
        <taxon>Fungi incertae sedis</taxon>
        <taxon>Mucoromycota</taxon>
        <taxon>Glomeromycotina</taxon>
        <taxon>Glomeromycetes</taxon>
        <taxon>Glomerales</taxon>
        <taxon>Glomeraceae</taxon>
        <taxon>Rhizophagus</taxon>
    </lineage>
</organism>
<keyword evidence="1" id="KW-1133">Transmembrane helix</keyword>
<protein>
    <submittedName>
        <fullName evidence="2">Uncharacterized protein</fullName>
    </submittedName>
</protein>
<keyword evidence="1" id="KW-0812">Transmembrane</keyword>
<evidence type="ECO:0000313" key="2">
    <source>
        <dbReference type="EMBL" id="POG61656.1"/>
    </source>
</evidence>